<dbReference type="Gene3D" id="2.70.20.10">
    <property type="entry name" value="Topoisomerase I, domain 3"/>
    <property type="match status" value="1"/>
</dbReference>
<dbReference type="HAMAP" id="MF_00952">
    <property type="entry name" value="Topoisom_1_prok"/>
    <property type="match status" value="1"/>
</dbReference>
<dbReference type="InterPro" id="IPR003601">
    <property type="entry name" value="Topo_IA_2"/>
</dbReference>
<dbReference type="InterPro" id="IPR013825">
    <property type="entry name" value="Topo_IA_cen_sub2"/>
</dbReference>
<dbReference type="Gene3D" id="3.30.65.10">
    <property type="entry name" value="Bacterial Topoisomerase I, domain 1"/>
    <property type="match status" value="4"/>
</dbReference>
<dbReference type="PROSITE" id="PS00396">
    <property type="entry name" value="TOPO_IA_1"/>
    <property type="match status" value="1"/>
</dbReference>
<feature type="compositionally biased region" description="Basic and acidic residues" evidence="11">
    <location>
        <begin position="333"/>
        <end position="363"/>
    </location>
</feature>
<dbReference type="Pfam" id="PF01751">
    <property type="entry name" value="Toprim"/>
    <property type="match status" value="1"/>
</dbReference>
<feature type="site" description="Interaction with DNA" evidence="10">
    <location>
        <position position="146"/>
    </location>
</feature>
<dbReference type="GO" id="GO:0006265">
    <property type="term" value="P:DNA topological change"/>
    <property type="evidence" value="ECO:0007669"/>
    <property type="project" value="UniProtKB-UniRule"/>
</dbReference>
<dbReference type="SMART" id="SM00437">
    <property type="entry name" value="TOP1Ac"/>
    <property type="match status" value="1"/>
</dbReference>
<feature type="site" description="Interaction with DNA" evidence="10">
    <location>
        <position position="303"/>
    </location>
</feature>
<comment type="caution">
    <text evidence="14">The sequence shown here is derived from an EMBL/GenBank/DDBJ whole genome shotgun (WGS) entry which is preliminary data.</text>
</comment>
<reference evidence="14" key="1">
    <citation type="submission" date="2020-10" db="EMBL/GenBank/DDBJ databases">
        <title>Ca. Dormibacterota MAGs.</title>
        <authorList>
            <person name="Montgomery K."/>
        </authorList>
    </citation>
    <scope>NUCLEOTIDE SEQUENCE [LARGE SCALE GENOMIC DNA]</scope>
    <source>
        <strain evidence="14">SC8812_S17_10</strain>
    </source>
</reference>
<evidence type="ECO:0000256" key="5">
    <source>
        <dbReference type="ARBA" id="ARBA00022833"/>
    </source>
</evidence>
<feature type="domain" description="Topo IA-type catalytic" evidence="13">
    <location>
        <begin position="127"/>
        <end position="556"/>
    </location>
</feature>
<evidence type="ECO:0000256" key="4">
    <source>
        <dbReference type="ARBA" id="ARBA00022771"/>
    </source>
</evidence>
<dbReference type="PANTHER" id="PTHR42785">
    <property type="entry name" value="DNA TOPOISOMERASE, TYPE IA, CORE"/>
    <property type="match status" value="1"/>
</dbReference>
<comment type="caution">
    <text evidence="10">Lacks conserved residue(s) required for the propagation of feature annotation.</text>
</comment>
<dbReference type="InterPro" id="IPR013824">
    <property type="entry name" value="Topo_IA_cen_sub1"/>
</dbReference>
<dbReference type="InterPro" id="IPR005733">
    <property type="entry name" value="TopoI_bac-type"/>
</dbReference>
<proteinExistence type="inferred from homology"/>
<evidence type="ECO:0000256" key="7">
    <source>
        <dbReference type="ARBA" id="ARBA00023029"/>
    </source>
</evidence>
<organism evidence="14 15">
    <name type="scientific">Candidatus Nephthysia bennettiae</name>
    <dbReference type="NCBI Taxonomy" id="3127016"/>
    <lineage>
        <taxon>Bacteria</taxon>
        <taxon>Bacillati</taxon>
        <taxon>Candidatus Dormiibacterota</taxon>
        <taxon>Candidatus Dormibacteria</taxon>
        <taxon>Candidatus Dormibacterales</taxon>
        <taxon>Candidatus Dormibacteraceae</taxon>
        <taxon>Candidatus Nephthysia</taxon>
    </lineage>
</organism>
<comment type="subunit">
    <text evidence="10">Monomer.</text>
</comment>
<keyword evidence="8 10" id="KW-0238">DNA-binding</keyword>
<sequence>MAEGLIIVESPAKARTLKRFLGDRFDVRASMGHVRDLPERELAVDVEHDFRPSYRVVGDRQETINALKKAVKNRNDVILASDPDREGEAIAWHLSEVLHLRDPKRIEFHEITSDAVRRALDQPRGIDMRLVNAQQARRVVDRLVGYRLSPFLWSKVQKGIGAGRVQSVALRLVVDREEEIRAFQAVESWTVDAVLSRPGDTQRFKARLARRLSDPEAKLELRTQEEAEAAIRELEGASYRVTSIESKQRTKNAPFPYITSTLQQDASSRLRFSPKRTMRLAQDLYEGVELGDEGATGLITYMRTDSARVSDEADKRARGWIGSTLGEKYLGPRRQEKARPGAQDAHEAIRPTDPSRRPEDVRRHLSEDQARLYELIWRRFMASRMAPARYAGTTVEVAGGPFGLRATGSVLVFDGFYRIWERDEKEDDQGLPELREGQDLDFHGLEPEQHFTQPPPRYSEATLINELEKRGIGRPSTYASIVGTIQDHKYVEQRERRLHPTALGEAVNRIMVDHFNDIVDDRYTAAMESRLDEVEQGRVEWVPVVGDFYHPLEKMLSAAAVAMPAETGEECPECHEGQLVLKASRYGPFKGCSRYPQCRYRQAILPSGEQVEPKLLEDACPECGRPLQVRKGRYGEFVGCSGYPECKYIRKDASQSASTPTGQACPECGQGQLMERTGRYGPFLSCSRYPDCRYRANKAKDGRPKSEAKTLDEACPVCGKPMVERRGRYGPFKSCSDYPRCKGPQRAGGRQKARV</sequence>
<feature type="site" description="Interaction with DNA" evidence="10">
    <location>
        <position position="137"/>
    </location>
</feature>
<dbReference type="GO" id="GO:0005694">
    <property type="term" value="C:chromosome"/>
    <property type="evidence" value="ECO:0007669"/>
    <property type="project" value="InterPro"/>
</dbReference>
<dbReference type="GO" id="GO:0008270">
    <property type="term" value="F:zinc ion binding"/>
    <property type="evidence" value="ECO:0007669"/>
    <property type="project" value="UniProtKB-KW"/>
</dbReference>
<dbReference type="SUPFAM" id="SSF57783">
    <property type="entry name" value="Zinc beta-ribbon"/>
    <property type="match status" value="4"/>
</dbReference>
<comment type="similarity">
    <text evidence="2 10">Belongs to the type IA topoisomerase family.</text>
</comment>
<dbReference type="Pfam" id="PF01396">
    <property type="entry name" value="Zn_ribbon_Top1"/>
    <property type="match status" value="4"/>
</dbReference>
<keyword evidence="7 10" id="KW-0799">Topoisomerase</keyword>
<keyword evidence="5" id="KW-0862">Zinc</keyword>
<evidence type="ECO:0000256" key="8">
    <source>
        <dbReference type="ARBA" id="ARBA00023125"/>
    </source>
</evidence>
<evidence type="ECO:0000313" key="14">
    <source>
        <dbReference type="EMBL" id="MBJ7601102.1"/>
    </source>
</evidence>
<evidence type="ECO:0000256" key="2">
    <source>
        <dbReference type="ARBA" id="ARBA00009446"/>
    </source>
</evidence>
<evidence type="ECO:0000259" key="12">
    <source>
        <dbReference type="PROSITE" id="PS50880"/>
    </source>
</evidence>
<feature type="region of interest" description="Disordered" evidence="11">
    <location>
        <begin position="724"/>
        <end position="755"/>
    </location>
</feature>
<dbReference type="InterPro" id="IPR006171">
    <property type="entry name" value="TOPRIM_dom"/>
</dbReference>
<dbReference type="InterPro" id="IPR028612">
    <property type="entry name" value="Topoisom_1_IA"/>
</dbReference>
<dbReference type="SUPFAM" id="SSF56712">
    <property type="entry name" value="Prokaryotic type I DNA topoisomerase"/>
    <property type="match status" value="1"/>
</dbReference>
<dbReference type="GO" id="GO:0003677">
    <property type="term" value="F:DNA binding"/>
    <property type="evidence" value="ECO:0007669"/>
    <property type="project" value="UniProtKB-KW"/>
</dbReference>
<evidence type="ECO:0000256" key="6">
    <source>
        <dbReference type="ARBA" id="ARBA00022842"/>
    </source>
</evidence>
<dbReference type="RefSeq" id="WP_338205187.1">
    <property type="nucleotide sequence ID" value="NZ_JAEKNR010000234.1"/>
</dbReference>
<gene>
    <name evidence="10 14" type="primary">topA</name>
    <name evidence="14" type="ORF">JF922_23895</name>
</gene>
<feature type="site" description="Interaction with DNA" evidence="10">
    <location>
        <position position="141"/>
    </location>
</feature>
<dbReference type="Proteomes" id="UP000612893">
    <property type="component" value="Unassembled WGS sequence"/>
</dbReference>
<evidence type="ECO:0000256" key="3">
    <source>
        <dbReference type="ARBA" id="ARBA00022723"/>
    </source>
</evidence>
<dbReference type="CDD" id="cd00186">
    <property type="entry name" value="TOP1Ac"/>
    <property type="match status" value="1"/>
</dbReference>
<dbReference type="PROSITE" id="PS52039">
    <property type="entry name" value="TOPO_IA_2"/>
    <property type="match status" value="1"/>
</dbReference>
<dbReference type="SMART" id="SM00436">
    <property type="entry name" value="TOP1Bc"/>
    <property type="match status" value="1"/>
</dbReference>
<dbReference type="PANTHER" id="PTHR42785:SF1">
    <property type="entry name" value="DNA TOPOISOMERASE"/>
    <property type="match status" value="1"/>
</dbReference>
<dbReference type="GO" id="GO:0003917">
    <property type="term" value="F:DNA topoisomerase type I (single strand cut, ATP-independent) activity"/>
    <property type="evidence" value="ECO:0007669"/>
    <property type="project" value="UniProtKB-UniRule"/>
</dbReference>
<dbReference type="EC" id="5.6.2.1" evidence="10"/>
<dbReference type="InterPro" id="IPR013497">
    <property type="entry name" value="Topo_IA_cen"/>
</dbReference>
<feature type="active site" description="O-(5'-phospho-DNA)-tyrosine intermediate" evidence="10">
    <location>
        <position position="301"/>
    </location>
</feature>
<dbReference type="Gene3D" id="3.40.50.140">
    <property type="match status" value="1"/>
</dbReference>
<dbReference type="InterPro" id="IPR000380">
    <property type="entry name" value="Topo_IA"/>
</dbReference>
<keyword evidence="6" id="KW-0460">Magnesium</keyword>
<feature type="site" description="Interaction with DNA" evidence="10">
    <location>
        <position position="153"/>
    </location>
</feature>
<dbReference type="InterPro" id="IPR023405">
    <property type="entry name" value="Topo_IA_core_domain"/>
</dbReference>
<feature type="site" description="Interaction with DNA" evidence="10">
    <location>
        <position position="33"/>
    </location>
</feature>
<comment type="function">
    <text evidence="10">Releases the supercoiling and torsional tension of DNA, which is introduced during the DNA replication and transcription, by transiently cleaving and rejoining one strand of the DNA duplex. Introduces a single-strand break via transesterification at a target site in duplex DNA. The scissile phosphodiester is attacked by the catalytic tyrosine of the enzyme, resulting in the formation of a DNA-(5'-phosphotyrosyl)-enzyme intermediate and the expulsion of a 3'-OH DNA strand. The free DNA strand then undergoes passage around the unbroken strand, thus removing DNA supercoils. Finally, in the religation step, the DNA 3'-OH attacks the covalent intermediate to expel the active-site tyrosine and restore the DNA phosphodiester backbone.</text>
</comment>
<comment type="catalytic activity">
    <reaction evidence="1 10">
        <text>ATP-independent breakage of single-stranded DNA, followed by passage and rejoining.</text>
        <dbReference type="EC" id="5.6.2.1"/>
    </reaction>
</comment>
<dbReference type="InterPro" id="IPR023406">
    <property type="entry name" value="Topo_IA_AS"/>
</dbReference>
<dbReference type="NCBIfam" id="TIGR01051">
    <property type="entry name" value="topA_bact"/>
    <property type="match status" value="1"/>
</dbReference>
<dbReference type="InterPro" id="IPR013498">
    <property type="entry name" value="Topo_IA_Znf"/>
</dbReference>
<evidence type="ECO:0000313" key="15">
    <source>
        <dbReference type="Proteomes" id="UP000612893"/>
    </source>
</evidence>
<name>A0A934NFR2_9BACT</name>
<evidence type="ECO:0000256" key="10">
    <source>
        <dbReference type="HAMAP-Rule" id="MF_00952"/>
    </source>
</evidence>
<keyword evidence="3" id="KW-0479">Metal-binding</keyword>
<accession>A0A934NFR2</accession>
<dbReference type="InterPro" id="IPR034149">
    <property type="entry name" value="TOPRIM_TopoI"/>
</dbReference>
<evidence type="ECO:0000259" key="13">
    <source>
        <dbReference type="PROSITE" id="PS52039"/>
    </source>
</evidence>
<dbReference type="Gene3D" id="1.10.290.10">
    <property type="entry name" value="Topoisomerase I, domain 4"/>
    <property type="match status" value="1"/>
</dbReference>
<dbReference type="EMBL" id="JAEKNR010000234">
    <property type="protein sequence ID" value="MBJ7601102.1"/>
    <property type="molecule type" value="Genomic_DNA"/>
</dbReference>
<evidence type="ECO:0000256" key="9">
    <source>
        <dbReference type="ARBA" id="ARBA00023235"/>
    </source>
</evidence>
<dbReference type="InterPro" id="IPR003602">
    <property type="entry name" value="Topo_IA_DNA-bd_dom"/>
</dbReference>
<evidence type="ECO:0000256" key="11">
    <source>
        <dbReference type="SAM" id="MobiDB-lite"/>
    </source>
</evidence>
<keyword evidence="15" id="KW-1185">Reference proteome</keyword>
<dbReference type="PRINTS" id="PR00417">
    <property type="entry name" value="PRTPISMRASEI"/>
</dbReference>
<dbReference type="AlphaFoldDB" id="A0A934NFR2"/>
<dbReference type="PROSITE" id="PS50880">
    <property type="entry name" value="TOPRIM"/>
    <property type="match status" value="1"/>
</dbReference>
<feature type="domain" description="Toprim" evidence="12">
    <location>
        <begin position="3"/>
        <end position="111"/>
    </location>
</feature>
<dbReference type="Gene3D" id="1.10.460.10">
    <property type="entry name" value="Topoisomerase I, domain 2"/>
    <property type="match status" value="1"/>
</dbReference>
<feature type="region of interest" description="Disordered" evidence="11">
    <location>
        <begin position="332"/>
        <end position="363"/>
    </location>
</feature>
<evidence type="ECO:0000256" key="1">
    <source>
        <dbReference type="ARBA" id="ARBA00000213"/>
    </source>
</evidence>
<keyword evidence="4" id="KW-0863">Zinc-finger</keyword>
<feature type="site" description="Interaction with DNA" evidence="10">
    <location>
        <position position="138"/>
    </location>
</feature>
<dbReference type="InterPro" id="IPR013826">
    <property type="entry name" value="Topo_IA_cen_sub3"/>
</dbReference>
<protein>
    <recommendedName>
        <fullName evidence="10">DNA topoisomerase 1</fullName>
        <ecNumber evidence="10">5.6.2.1</ecNumber>
    </recommendedName>
    <alternativeName>
        <fullName evidence="10">DNA topoisomerase I</fullName>
    </alternativeName>
</protein>
<keyword evidence="9 10" id="KW-0413">Isomerase</keyword>
<dbReference type="SMART" id="SM00493">
    <property type="entry name" value="TOPRIM"/>
    <property type="match status" value="1"/>
</dbReference>
<dbReference type="CDD" id="cd03363">
    <property type="entry name" value="TOPRIM_TopoIA_TopoI"/>
    <property type="match status" value="1"/>
</dbReference>
<dbReference type="Pfam" id="PF01131">
    <property type="entry name" value="Topoisom_bac"/>
    <property type="match status" value="1"/>
</dbReference>